<keyword evidence="3" id="KW-1185">Reference proteome</keyword>
<keyword evidence="1" id="KW-0472">Membrane</keyword>
<comment type="caution">
    <text evidence="2">The sequence shown here is derived from an EMBL/GenBank/DDBJ whole genome shotgun (WGS) entry which is preliminary data.</text>
</comment>
<keyword evidence="1" id="KW-1133">Transmembrane helix</keyword>
<protein>
    <recommendedName>
        <fullName evidence="4">Transmembrane protein</fullName>
    </recommendedName>
</protein>
<keyword evidence="1" id="KW-0812">Transmembrane</keyword>
<evidence type="ECO:0000313" key="3">
    <source>
        <dbReference type="Proteomes" id="UP001498398"/>
    </source>
</evidence>
<dbReference type="Proteomes" id="UP001498398">
    <property type="component" value="Unassembled WGS sequence"/>
</dbReference>
<dbReference type="PANTHER" id="PTHR35179">
    <property type="entry name" value="PROTEIN CBG02620"/>
    <property type="match status" value="1"/>
</dbReference>
<feature type="transmembrane region" description="Helical" evidence="1">
    <location>
        <begin position="55"/>
        <end position="78"/>
    </location>
</feature>
<dbReference type="EMBL" id="JBANRG010000068">
    <property type="protein sequence ID" value="KAK7440375.1"/>
    <property type="molecule type" value="Genomic_DNA"/>
</dbReference>
<accession>A0ABR1IXB9</accession>
<evidence type="ECO:0008006" key="4">
    <source>
        <dbReference type="Google" id="ProtNLM"/>
    </source>
</evidence>
<feature type="transmembrane region" description="Helical" evidence="1">
    <location>
        <begin position="146"/>
        <end position="166"/>
    </location>
</feature>
<reference evidence="2 3" key="1">
    <citation type="submission" date="2024-01" db="EMBL/GenBank/DDBJ databases">
        <title>A draft genome for the cacao thread blight pathogen Marasmiellus scandens.</title>
        <authorList>
            <person name="Baruah I.K."/>
            <person name="Leung J."/>
            <person name="Bukari Y."/>
            <person name="Amoako-Attah I."/>
            <person name="Meinhardt L.W."/>
            <person name="Bailey B.A."/>
            <person name="Cohen S.P."/>
        </authorList>
    </citation>
    <scope>NUCLEOTIDE SEQUENCE [LARGE SCALE GENOMIC DNA]</scope>
    <source>
        <strain evidence="2 3">GH-19</strain>
    </source>
</reference>
<evidence type="ECO:0000256" key="1">
    <source>
        <dbReference type="SAM" id="Phobius"/>
    </source>
</evidence>
<feature type="transmembrane region" description="Helical" evidence="1">
    <location>
        <begin position="186"/>
        <end position="204"/>
    </location>
</feature>
<feature type="transmembrane region" description="Helical" evidence="1">
    <location>
        <begin position="21"/>
        <end position="43"/>
    </location>
</feature>
<feature type="transmembrane region" description="Helical" evidence="1">
    <location>
        <begin position="84"/>
        <end position="101"/>
    </location>
</feature>
<gene>
    <name evidence="2" type="ORF">VKT23_017011</name>
</gene>
<dbReference type="PANTHER" id="PTHR35179:SF1">
    <property type="entry name" value="INTEGRAL MEMBRANE PROTEIN"/>
    <property type="match status" value="1"/>
</dbReference>
<proteinExistence type="predicted"/>
<name>A0ABR1IXB9_9AGAR</name>
<sequence length="362" mass="41171">MWPEIKTEKPFVPPVFTVSDISLVSMVYGVTIGFSYFVCLHAFRLTMRIRRFTAFIMLIWLEIAGSLILYGLVAVLYVNDVIPHSFWVYFIIIVFVFQLHPSDSIVQLKIRIHSGWIFQLQCLVQIIVNRICILLDNASHRRWLKLGMLAWIGAINVIVAVIWIPAQLQVNDKYHEINLIFDRLEKSLYLVTDAALNWLFIHIVRKRLVASGLKKYDKLVKYNLLIIWVSLGMDVLIIAMMSLQNAFLYTVFHPLAFMVKLEIEMTMSNLIVAVARGTGVYVDEFASESTGPSNVRTHGVGVESQAVRVTVHTEAVTDHDDLPPDFSQNLDVKTSPGDVMQMSQIRLKGKPQTESLGESDTS</sequence>
<evidence type="ECO:0000313" key="2">
    <source>
        <dbReference type="EMBL" id="KAK7440375.1"/>
    </source>
</evidence>
<feature type="transmembrane region" description="Helical" evidence="1">
    <location>
        <begin position="224"/>
        <end position="243"/>
    </location>
</feature>
<organism evidence="2 3">
    <name type="scientific">Marasmiellus scandens</name>
    <dbReference type="NCBI Taxonomy" id="2682957"/>
    <lineage>
        <taxon>Eukaryota</taxon>
        <taxon>Fungi</taxon>
        <taxon>Dikarya</taxon>
        <taxon>Basidiomycota</taxon>
        <taxon>Agaricomycotina</taxon>
        <taxon>Agaricomycetes</taxon>
        <taxon>Agaricomycetidae</taxon>
        <taxon>Agaricales</taxon>
        <taxon>Marasmiineae</taxon>
        <taxon>Omphalotaceae</taxon>
        <taxon>Marasmiellus</taxon>
    </lineage>
</organism>